<keyword evidence="2" id="KW-1185">Reference proteome</keyword>
<proteinExistence type="predicted"/>
<accession>A0A934S4S6</accession>
<evidence type="ECO:0008006" key="3">
    <source>
        <dbReference type="Google" id="ProtNLM"/>
    </source>
</evidence>
<name>A0A934S4S6_9BACT</name>
<sequence length="201" mass="23159">MSSILAAFRNCLKFVTAPLLGLLLTSCEMGMKDSEHFIFLNEEEPLYVRFTISMNPELEMSMPDVADNMKDLRRRDYMTVMQELVYLYRMPVDVHILGEHDSPGDGPVLEIYALRFEQDRAGDLVTNLRVKLHRFGELNTLGTYSERMTSPVTISERQLDLAFQELIRVPLREMMEDLMDHFKTAEESDMVEAPLGELGTE</sequence>
<dbReference type="AlphaFoldDB" id="A0A934S4S6"/>
<reference evidence="1" key="1">
    <citation type="submission" date="2021-01" db="EMBL/GenBank/DDBJ databases">
        <title>Modified the classification status of verrucomicrobia.</title>
        <authorList>
            <person name="Feng X."/>
        </authorList>
    </citation>
    <scope>NUCLEOTIDE SEQUENCE</scope>
    <source>
        <strain evidence="1">KCTC 13126</strain>
    </source>
</reference>
<organism evidence="1 2">
    <name type="scientific">Pelagicoccus mobilis</name>
    <dbReference type="NCBI Taxonomy" id="415221"/>
    <lineage>
        <taxon>Bacteria</taxon>
        <taxon>Pseudomonadati</taxon>
        <taxon>Verrucomicrobiota</taxon>
        <taxon>Opitutia</taxon>
        <taxon>Puniceicoccales</taxon>
        <taxon>Pelagicoccaceae</taxon>
        <taxon>Pelagicoccus</taxon>
    </lineage>
</organism>
<protein>
    <recommendedName>
        <fullName evidence="3">Lipoprotein</fullName>
    </recommendedName>
</protein>
<evidence type="ECO:0000313" key="1">
    <source>
        <dbReference type="EMBL" id="MBK1878988.1"/>
    </source>
</evidence>
<gene>
    <name evidence="1" type="ORF">JIN87_19040</name>
</gene>
<dbReference type="RefSeq" id="WP_200357202.1">
    <property type="nucleotide sequence ID" value="NZ_JAENIL010000038.1"/>
</dbReference>
<comment type="caution">
    <text evidence="1">The sequence shown here is derived from an EMBL/GenBank/DDBJ whole genome shotgun (WGS) entry which is preliminary data.</text>
</comment>
<evidence type="ECO:0000313" key="2">
    <source>
        <dbReference type="Proteomes" id="UP000617628"/>
    </source>
</evidence>
<dbReference type="Proteomes" id="UP000617628">
    <property type="component" value="Unassembled WGS sequence"/>
</dbReference>
<dbReference type="EMBL" id="JAENIL010000038">
    <property type="protein sequence ID" value="MBK1878988.1"/>
    <property type="molecule type" value="Genomic_DNA"/>
</dbReference>